<sequence>MDTKQNLQISVLADDLTSAADGAAPFVEAGFRATLGRGQLPSRLASVVTVDSGARSASPQDAAAMVAHLTRQLAPRPLLYKTVDSTLRGHVTVELEACFKASGRKTVVFAPAFPAAGRTTIGGIQYVDGVPVAESVYGCDPVHPAQHSALAALLPDCIPHAILLDACTQDELDAQVAAVADPESVLWVGSPGMAIALAKRFAPKQATPQVTPFIPGDPLVVIGSANPRSQQQADYLQQRTGVALLRAPGLRLSNPIEVLQHLAQAAAQTLSDPRFGALMVSGGDTMAAILDHLDIQEFEVLQELAPGFPLGHAMLPQGRTLLLAMKAGGFGGDDALEHALKQLQCLTSSSRKDHS</sequence>
<dbReference type="GO" id="GO:0016301">
    <property type="term" value="F:kinase activity"/>
    <property type="evidence" value="ECO:0007669"/>
    <property type="project" value="UniProtKB-KW"/>
</dbReference>
<name>A0ABT5IVI8_9NEIS</name>
<dbReference type="InterPro" id="IPR037051">
    <property type="entry name" value="4-carb_acid_sugar_kinase_N_sf"/>
</dbReference>
<dbReference type="EMBL" id="JAQQLF010000005">
    <property type="protein sequence ID" value="MDC7716580.1"/>
    <property type="molecule type" value="Genomic_DNA"/>
</dbReference>
<evidence type="ECO:0000256" key="2">
    <source>
        <dbReference type="ARBA" id="ARBA00022679"/>
    </source>
</evidence>
<dbReference type="Gene3D" id="3.40.50.10840">
    <property type="entry name" value="Putative sugar-binding, N-terminal domain"/>
    <property type="match status" value="1"/>
</dbReference>
<dbReference type="RefSeq" id="WP_272750974.1">
    <property type="nucleotide sequence ID" value="NZ_JAQQLF010000005.1"/>
</dbReference>
<keyword evidence="3" id="KW-0547">Nucleotide-binding</keyword>
<evidence type="ECO:0000259" key="8">
    <source>
        <dbReference type="Pfam" id="PF17042"/>
    </source>
</evidence>
<protein>
    <submittedName>
        <fullName evidence="9">Four-carbon acid sugar kinase family protein</fullName>
    </submittedName>
</protein>
<evidence type="ECO:0000256" key="3">
    <source>
        <dbReference type="ARBA" id="ARBA00022741"/>
    </source>
</evidence>
<dbReference type="InterPro" id="IPR042213">
    <property type="entry name" value="NBD_C_sf"/>
</dbReference>
<keyword evidence="2" id="KW-0808">Transferase</keyword>
<keyword evidence="10" id="KW-1185">Reference proteome</keyword>
<feature type="domain" description="Four-carbon acid sugar kinase nucleotide binding" evidence="8">
    <location>
        <begin position="259"/>
        <end position="336"/>
    </location>
</feature>
<evidence type="ECO:0000313" key="9">
    <source>
        <dbReference type="EMBL" id="MDC7716580.1"/>
    </source>
</evidence>
<comment type="caution">
    <text evidence="9">The sequence shown here is derived from an EMBL/GenBank/DDBJ whole genome shotgun (WGS) entry which is preliminary data.</text>
</comment>
<organism evidence="9 10">
    <name type="scientific">Vogesella aquatica</name>
    <dbReference type="NCBI Taxonomy" id="2984206"/>
    <lineage>
        <taxon>Bacteria</taxon>
        <taxon>Pseudomonadati</taxon>
        <taxon>Pseudomonadota</taxon>
        <taxon>Betaproteobacteria</taxon>
        <taxon>Neisseriales</taxon>
        <taxon>Chromobacteriaceae</taxon>
        <taxon>Vogesella</taxon>
    </lineage>
</organism>
<dbReference type="InterPro" id="IPR010737">
    <property type="entry name" value="4-carb_acid_sugar_kinase_N"/>
</dbReference>
<gene>
    <name evidence="9" type="ORF">PQU95_05050</name>
</gene>
<keyword evidence="4 9" id="KW-0418">Kinase</keyword>
<reference evidence="9 10" key="1">
    <citation type="submission" date="2023-01" db="EMBL/GenBank/DDBJ databases">
        <title>Novel species of the genus Vogesella isolated from rivers.</title>
        <authorList>
            <person name="Lu H."/>
        </authorList>
    </citation>
    <scope>NUCLEOTIDE SEQUENCE [LARGE SCALE GENOMIC DNA]</scope>
    <source>
        <strain evidence="9 10">DC21W</strain>
    </source>
</reference>
<evidence type="ECO:0000256" key="5">
    <source>
        <dbReference type="ARBA" id="ARBA00022840"/>
    </source>
</evidence>
<dbReference type="Proteomes" id="UP001219956">
    <property type="component" value="Unassembled WGS sequence"/>
</dbReference>
<comment type="similarity">
    <text evidence="1">Belongs to the four-carbon acid sugar kinase family.</text>
</comment>
<dbReference type="SUPFAM" id="SSF142764">
    <property type="entry name" value="YgbK-like"/>
    <property type="match status" value="1"/>
</dbReference>
<evidence type="ECO:0000259" key="7">
    <source>
        <dbReference type="Pfam" id="PF07005"/>
    </source>
</evidence>
<evidence type="ECO:0000256" key="4">
    <source>
        <dbReference type="ARBA" id="ARBA00022777"/>
    </source>
</evidence>
<dbReference type="Gene3D" id="3.40.980.20">
    <property type="entry name" value="Four-carbon acid sugar kinase, nucleotide binding domain"/>
    <property type="match status" value="1"/>
</dbReference>
<feature type="domain" description="Four-carbon acid sugar kinase N-terminal" evidence="7">
    <location>
        <begin position="9"/>
        <end position="154"/>
    </location>
</feature>
<dbReference type="Pfam" id="PF07005">
    <property type="entry name" value="SBD_N"/>
    <property type="match status" value="1"/>
</dbReference>
<evidence type="ECO:0000256" key="1">
    <source>
        <dbReference type="ARBA" id="ARBA00005715"/>
    </source>
</evidence>
<dbReference type="InterPro" id="IPR031475">
    <property type="entry name" value="NBD_C"/>
</dbReference>
<proteinExistence type="inferred from homology"/>
<keyword evidence="6" id="KW-0119">Carbohydrate metabolism</keyword>
<dbReference type="Pfam" id="PF17042">
    <property type="entry name" value="NBD_C"/>
    <property type="match status" value="1"/>
</dbReference>
<keyword evidence="5" id="KW-0067">ATP-binding</keyword>
<evidence type="ECO:0000313" key="10">
    <source>
        <dbReference type="Proteomes" id="UP001219956"/>
    </source>
</evidence>
<evidence type="ECO:0000256" key="6">
    <source>
        <dbReference type="ARBA" id="ARBA00023277"/>
    </source>
</evidence>
<accession>A0ABT5IVI8</accession>